<evidence type="ECO:0000313" key="1">
    <source>
        <dbReference type="EMBL" id="CAB0038000.1"/>
    </source>
</evidence>
<reference evidence="1 2" key="1">
    <citation type="submission" date="2020-02" db="EMBL/GenBank/DDBJ databases">
        <authorList>
            <person name="Ferguson B K."/>
        </authorList>
    </citation>
    <scope>NUCLEOTIDE SEQUENCE [LARGE SCALE GENOMIC DNA]</scope>
</reference>
<gene>
    <name evidence="1" type="ORF">TBRA_LOCUS9797</name>
</gene>
<dbReference type="Proteomes" id="UP000479190">
    <property type="component" value="Unassembled WGS sequence"/>
</dbReference>
<proteinExistence type="predicted"/>
<accession>A0A6H5IQF8</accession>
<dbReference type="EMBL" id="CADCXV010000883">
    <property type="protein sequence ID" value="CAB0038000.1"/>
    <property type="molecule type" value="Genomic_DNA"/>
</dbReference>
<organism evidence="1 2">
    <name type="scientific">Trichogramma brassicae</name>
    <dbReference type="NCBI Taxonomy" id="86971"/>
    <lineage>
        <taxon>Eukaryota</taxon>
        <taxon>Metazoa</taxon>
        <taxon>Ecdysozoa</taxon>
        <taxon>Arthropoda</taxon>
        <taxon>Hexapoda</taxon>
        <taxon>Insecta</taxon>
        <taxon>Pterygota</taxon>
        <taxon>Neoptera</taxon>
        <taxon>Endopterygota</taxon>
        <taxon>Hymenoptera</taxon>
        <taxon>Apocrita</taxon>
        <taxon>Proctotrupomorpha</taxon>
        <taxon>Chalcidoidea</taxon>
        <taxon>Trichogrammatidae</taxon>
        <taxon>Trichogramma</taxon>
    </lineage>
</organism>
<keyword evidence="2" id="KW-1185">Reference proteome</keyword>
<name>A0A6H5IQF8_9HYME</name>
<protein>
    <submittedName>
        <fullName evidence="1">Uncharacterized protein</fullName>
    </submittedName>
</protein>
<evidence type="ECO:0000313" key="2">
    <source>
        <dbReference type="Proteomes" id="UP000479190"/>
    </source>
</evidence>
<dbReference type="AlphaFoldDB" id="A0A6H5IQF8"/>
<sequence length="71" mass="8217">MMNCQRRFTDKDSRILRAGSRNKSKIPEGLENHRFRIFFNLSIIHVVSMCDPRGIVVRSACHARLSKLSSK</sequence>